<organism evidence="2">
    <name type="scientific">Ixodes ricinus</name>
    <name type="common">Common tick</name>
    <name type="synonym">Acarus ricinus</name>
    <dbReference type="NCBI Taxonomy" id="34613"/>
    <lineage>
        <taxon>Eukaryota</taxon>
        <taxon>Metazoa</taxon>
        <taxon>Ecdysozoa</taxon>
        <taxon>Arthropoda</taxon>
        <taxon>Chelicerata</taxon>
        <taxon>Arachnida</taxon>
        <taxon>Acari</taxon>
        <taxon>Parasitiformes</taxon>
        <taxon>Ixodida</taxon>
        <taxon>Ixodoidea</taxon>
        <taxon>Ixodidae</taxon>
        <taxon>Ixodinae</taxon>
        <taxon>Ixodes</taxon>
    </lineage>
</organism>
<dbReference type="AlphaFoldDB" id="A0A6B0U648"/>
<feature type="transmembrane region" description="Helical" evidence="1">
    <location>
        <begin position="6"/>
        <end position="29"/>
    </location>
</feature>
<keyword evidence="1" id="KW-0812">Transmembrane</keyword>
<name>A0A6B0U648_IXORI</name>
<keyword evidence="1" id="KW-1133">Transmembrane helix</keyword>
<protein>
    <submittedName>
        <fullName evidence="2">Putative secreted protein</fullName>
    </submittedName>
</protein>
<dbReference type="EMBL" id="GIFC01002534">
    <property type="protein sequence ID" value="MXU84617.1"/>
    <property type="molecule type" value="Transcribed_RNA"/>
</dbReference>
<keyword evidence="1" id="KW-0472">Membrane</keyword>
<accession>A0A6B0U648</accession>
<evidence type="ECO:0000256" key="1">
    <source>
        <dbReference type="SAM" id="Phobius"/>
    </source>
</evidence>
<sequence length="81" mass="9322">MCLDFLGWLRPFFVCAFVYLCLYYPVVWLSRPPPRETPRGWWAVTDSRGESVALRGHPVVAECPPPRPLPGLSPRFPFFLS</sequence>
<proteinExistence type="predicted"/>
<reference evidence="2" key="1">
    <citation type="submission" date="2019-12" db="EMBL/GenBank/DDBJ databases">
        <title>An insight into the sialome of adult female Ixodes ricinus ticks feeding for 6 days.</title>
        <authorList>
            <person name="Perner J."/>
            <person name="Ribeiro J.M.C."/>
        </authorList>
    </citation>
    <scope>NUCLEOTIDE SEQUENCE</scope>
    <source>
        <strain evidence="2">Semi-engorged</strain>
        <tissue evidence="2">Salivary glands</tissue>
    </source>
</reference>
<evidence type="ECO:0000313" key="2">
    <source>
        <dbReference type="EMBL" id="MXU84617.1"/>
    </source>
</evidence>